<keyword evidence="4" id="KW-0963">Cytoplasm</keyword>
<dbReference type="PROSITE" id="PS00711">
    <property type="entry name" value="LIPOXYGENASE_1"/>
    <property type="match status" value="1"/>
</dbReference>
<dbReference type="Gene3D" id="3.10.450.60">
    <property type="match status" value="1"/>
</dbReference>
<dbReference type="GO" id="GO:0005506">
    <property type="term" value="F:iron ion binding"/>
    <property type="evidence" value="ECO:0007669"/>
    <property type="project" value="InterPro"/>
</dbReference>
<sequence length="758" mass="85815">MSVGRPRYLFIKLLSFQPCYIPAKCGLSTDVIPNSWNGSTSIASKKSCNFLGKTGGQMSACWKKQRQPALKQCSYDINLAELSRCLNARSPSPKAVTILPTQEWKSLPMPALMTSTLCSTDTSINPLTFLFQVSDYKVSCDHDLGEIVLLRLHKECTVHLVPTNWYCNFITVTSPKGVVYSFPCYRWMEGCQTLELREGTAKTPAMDTLPLLKEFRIKEVQKRHSHYEWKIFAKGVPFCLDASSMEELESDVKFSVTKAVLFAERSKSKKIELKLRGYSDSQESWKDLEDIKKVFWFNKSDISEYVTEHWKEDAFFGYQFLNGVNPKMIRRCTEIPPNFPVTQEMVAKSLGDDTTLEKELEKGNIFIVDYQILDGVPAGLNNGRQQYIAAPLCLLHLSAQNHLIPLAIQLSQTPGPESPIFLPSDSEWDWILAKTWVRNADFYAHQGLTHLLQTHLLAEVFIMATIRQLPMCHPLYKLLIPHTRYTLHINALARERLISKGGVFDKATGVSYEGLVKVLQKGTRALTFSSLCLPEDLEARGVSSLPHYFYKEDGLKIWAAVESFVSGIIHLYYPNDHSVQEDSELQKWMEEVFEKAFLSQKASGIPSSFSSVEELKKFLTMVVYTCSAQHAAVNSGQFHFGAWMPNFPPSMRKPPPATKGTANLQNYKDTIPEINITAVILSAIWLLSAPQGDVIPLGKYPDEHFTEEEPKRLILALQEELGKISKEIEERNKSVANMEVPLAYKYLYPPEIENSVSI</sequence>
<comment type="cofactor">
    <cofactor evidence="10">
        <name>Fe cation</name>
        <dbReference type="ChEBI" id="CHEBI:24875"/>
    </cofactor>
    <text evidence="10">Binds 1 Fe cation per subunit.</text>
</comment>
<evidence type="ECO:0000256" key="4">
    <source>
        <dbReference type="ARBA" id="ARBA00022490"/>
    </source>
</evidence>
<evidence type="ECO:0000313" key="16">
    <source>
        <dbReference type="Ensembl" id="ENSACAP00000028463.1"/>
    </source>
</evidence>
<dbReference type="GO" id="GO:0005737">
    <property type="term" value="C:cytoplasm"/>
    <property type="evidence" value="ECO:0007669"/>
    <property type="project" value="UniProtKB-SubCell"/>
</dbReference>
<dbReference type="InterPro" id="IPR001885">
    <property type="entry name" value="LipOase_mml"/>
</dbReference>
<evidence type="ECO:0000256" key="10">
    <source>
        <dbReference type="PIRSR" id="PIRSR601885-1"/>
    </source>
</evidence>
<feature type="binding site" evidence="10">
    <location>
        <position position="758"/>
    </location>
    <ligand>
        <name>Fe cation</name>
        <dbReference type="ChEBI" id="CHEBI:24875"/>
        <note>catalytic</note>
    </ligand>
</feature>
<accession>A0A803SZS3</accession>
<evidence type="ECO:0000256" key="7">
    <source>
        <dbReference type="ARBA" id="ARBA00023002"/>
    </source>
</evidence>
<organism evidence="16 17">
    <name type="scientific">Anolis carolinensis</name>
    <name type="common">Green anole</name>
    <name type="synonym">American chameleon</name>
    <dbReference type="NCBI Taxonomy" id="28377"/>
    <lineage>
        <taxon>Eukaryota</taxon>
        <taxon>Metazoa</taxon>
        <taxon>Chordata</taxon>
        <taxon>Craniata</taxon>
        <taxon>Vertebrata</taxon>
        <taxon>Euteleostomi</taxon>
        <taxon>Lepidosauria</taxon>
        <taxon>Squamata</taxon>
        <taxon>Bifurcata</taxon>
        <taxon>Unidentata</taxon>
        <taxon>Episquamata</taxon>
        <taxon>Toxicofera</taxon>
        <taxon>Iguania</taxon>
        <taxon>Dactyloidae</taxon>
        <taxon>Anolis</taxon>
    </lineage>
</organism>
<protein>
    <recommendedName>
        <fullName evidence="18">Lipoxygenase domain-containing protein</fullName>
    </recommendedName>
</protein>
<gene>
    <name evidence="16" type="primary">LOC100558037</name>
</gene>
<comment type="similarity">
    <text evidence="3 13">Belongs to the lipoxygenase family.</text>
</comment>
<reference evidence="16" key="1">
    <citation type="submission" date="2009-12" db="EMBL/GenBank/DDBJ databases">
        <title>The Genome Sequence of Anolis carolinensis (Green Anole Lizard).</title>
        <authorList>
            <consortium name="The Genome Sequencing Platform"/>
            <person name="Di Palma F."/>
            <person name="Alfoldi J."/>
            <person name="Heiman D."/>
            <person name="Young S."/>
            <person name="Grabherr M."/>
            <person name="Johnson J."/>
            <person name="Lander E.S."/>
            <person name="Lindblad-Toh K."/>
        </authorList>
    </citation>
    <scope>NUCLEOTIDE SEQUENCE [LARGE SCALE GENOMIC DNA]</scope>
    <source>
        <strain evidence="16">JBL SC #1</strain>
    </source>
</reference>
<evidence type="ECO:0000256" key="8">
    <source>
        <dbReference type="ARBA" id="ARBA00023004"/>
    </source>
</evidence>
<feature type="binding site" evidence="10">
    <location>
        <position position="455"/>
    </location>
    <ligand>
        <name>Fe cation</name>
        <dbReference type="ChEBI" id="CHEBI:24875"/>
        <note>catalytic</note>
    </ligand>
</feature>
<dbReference type="PANTHER" id="PTHR11771">
    <property type="entry name" value="LIPOXYGENASE"/>
    <property type="match status" value="1"/>
</dbReference>
<comment type="pathway">
    <text evidence="2">Lipid metabolism.</text>
</comment>
<dbReference type="GO" id="GO:0034440">
    <property type="term" value="P:lipid oxidation"/>
    <property type="evidence" value="ECO:0000318"/>
    <property type="project" value="GO_Central"/>
</dbReference>
<dbReference type="PROSITE" id="PS00081">
    <property type="entry name" value="LIPOXYGENASE_2"/>
    <property type="match status" value="1"/>
</dbReference>
<evidence type="ECO:0000256" key="1">
    <source>
        <dbReference type="ARBA" id="ARBA00004496"/>
    </source>
</evidence>
<dbReference type="Pfam" id="PF01477">
    <property type="entry name" value="PLAT"/>
    <property type="match status" value="1"/>
</dbReference>
<keyword evidence="6 13" id="KW-0223">Dioxygenase</keyword>
<keyword evidence="9" id="KW-0443">Lipid metabolism</keyword>
<dbReference type="PROSITE" id="PS50095">
    <property type="entry name" value="PLAT"/>
    <property type="match status" value="1"/>
</dbReference>
<dbReference type="InterPro" id="IPR036226">
    <property type="entry name" value="LipOase_C_sf"/>
</dbReference>
<evidence type="ECO:0000256" key="11">
    <source>
        <dbReference type="PIRSR" id="PIRSR601885-3"/>
    </source>
</evidence>
<evidence type="ECO:0000256" key="2">
    <source>
        <dbReference type="ARBA" id="ARBA00005189"/>
    </source>
</evidence>
<evidence type="ECO:0008006" key="18">
    <source>
        <dbReference type="Google" id="ProtNLM"/>
    </source>
</evidence>
<dbReference type="PROSITE" id="PS51393">
    <property type="entry name" value="LIPOXYGENASE_3"/>
    <property type="match status" value="1"/>
</dbReference>
<dbReference type="Ensembl" id="ENSACAT00000055418.1">
    <property type="protein sequence ID" value="ENSACAP00000028463.1"/>
    <property type="gene ID" value="ENSACAG00000005203.4"/>
</dbReference>
<dbReference type="InParanoid" id="A0A803SZS3"/>
<keyword evidence="5 10" id="KW-0479">Metal-binding</keyword>
<feature type="binding site" evidence="10">
    <location>
        <position position="450"/>
    </location>
    <ligand>
        <name>Fe cation</name>
        <dbReference type="ChEBI" id="CHEBI:24875"/>
        <note>catalytic</note>
    </ligand>
</feature>
<dbReference type="InterPro" id="IPR001024">
    <property type="entry name" value="PLAT/LH2_dom"/>
</dbReference>
<feature type="site" description="Essential for stabilizing binding to COTL1" evidence="11">
    <location>
        <position position="187"/>
    </location>
</feature>
<dbReference type="GO" id="GO:0019372">
    <property type="term" value="P:lipoxygenase pathway"/>
    <property type="evidence" value="ECO:0000318"/>
    <property type="project" value="GO_Central"/>
</dbReference>
<dbReference type="InterPro" id="IPR036392">
    <property type="entry name" value="PLAT/LH2_dom_sf"/>
</dbReference>
<evidence type="ECO:0000256" key="13">
    <source>
        <dbReference type="RuleBase" id="RU003974"/>
    </source>
</evidence>
<dbReference type="SUPFAM" id="SSF48484">
    <property type="entry name" value="Lipoxigenase"/>
    <property type="match status" value="1"/>
</dbReference>
<keyword evidence="7 13" id="KW-0560">Oxidoreductase</keyword>
<dbReference type="Pfam" id="PF00305">
    <property type="entry name" value="Lipoxygenase"/>
    <property type="match status" value="1"/>
</dbReference>
<dbReference type="InterPro" id="IPR013819">
    <property type="entry name" value="LipOase_C"/>
</dbReference>
<evidence type="ECO:0000256" key="12">
    <source>
        <dbReference type="PROSITE-ProRule" id="PRU00152"/>
    </source>
</evidence>
<reference evidence="16" key="2">
    <citation type="submission" date="2025-08" db="UniProtKB">
        <authorList>
            <consortium name="Ensembl"/>
        </authorList>
    </citation>
    <scope>IDENTIFICATION</scope>
</reference>
<dbReference type="SUPFAM" id="SSF49723">
    <property type="entry name" value="Lipase/lipooxygenase domain (PLAT/LH2 domain)"/>
    <property type="match status" value="1"/>
</dbReference>
<comment type="subcellular location">
    <subcellularLocation>
        <location evidence="1">Cytoplasm</location>
    </subcellularLocation>
</comment>
<dbReference type="AlphaFoldDB" id="A0A803SZS3"/>
<dbReference type="InterPro" id="IPR020834">
    <property type="entry name" value="LipOase_CS"/>
</dbReference>
<feature type="domain" description="Lipoxygenase" evidence="15">
    <location>
        <begin position="202"/>
        <end position="758"/>
    </location>
</feature>
<keyword evidence="8 10" id="KW-0408">Iron</keyword>
<evidence type="ECO:0000256" key="6">
    <source>
        <dbReference type="ARBA" id="ARBA00022964"/>
    </source>
</evidence>
<dbReference type="Bgee" id="ENSACAG00000005203">
    <property type="expression patterns" value="Expressed in embryonic post-anal tail and 9 other cell types or tissues"/>
</dbReference>
<comment type="caution">
    <text evidence="12">Lacks conserved residue(s) required for the propagation of feature annotation.</text>
</comment>
<dbReference type="InterPro" id="IPR020833">
    <property type="entry name" value="LipOase_Fe_BS"/>
</dbReference>
<name>A0A803SZS3_ANOCA</name>
<proteinExistence type="inferred from homology"/>
<dbReference type="GO" id="GO:0019369">
    <property type="term" value="P:arachidonate metabolic process"/>
    <property type="evidence" value="ECO:0000318"/>
    <property type="project" value="GO_Central"/>
</dbReference>
<feature type="binding site" evidence="10">
    <location>
        <position position="630"/>
    </location>
    <ligand>
        <name>Fe cation</name>
        <dbReference type="ChEBI" id="CHEBI:24875"/>
        <note>catalytic</note>
    </ligand>
</feature>
<keyword evidence="17" id="KW-1185">Reference proteome</keyword>
<dbReference type="GO" id="GO:0016702">
    <property type="term" value="F:oxidoreductase activity, acting on single donors with incorporation of molecular oxygen, incorporation of two atoms of oxygen"/>
    <property type="evidence" value="ECO:0000318"/>
    <property type="project" value="GO_Central"/>
</dbReference>
<dbReference type="Gene3D" id="2.60.60.20">
    <property type="entry name" value="PLAT/LH2 domain"/>
    <property type="match status" value="1"/>
</dbReference>
<dbReference type="Proteomes" id="UP000001646">
    <property type="component" value="Unplaced"/>
</dbReference>
<evidence type="ECO:0000259" key="15">
    <source>
        <dbReference type="PROSITE" id="PS51393"/>
    </source>
</evidence>
<dbReference type="GeneTree" id="ENSGT00940000166257"/>
<evidence type="ECO:0000256" key="5">
    <source>
        <dbReference type="ARBA" id="ARBA00022723"/>
    </source>
</evidence>
<evidence type="ECO:0000259" key="14">
    <source>
        <dbReference type="PROSITE" id="PS50095"/>
    </source>
</evidence>
<reference evidence="16" key="3">
    <citation type="submission" date="2025-09" db="UniProtKB">
        <authorList>
            <consortium name="Ensembl"/>
        </authorList>
    </citation>
    <scope>IDENTIFICATION</scope>
</reference>
<dbReference type="InterPro" id="IPR000907">
    <property type="entry name" value="LipOase"/>
</dbReference>
<evidence type="ECO:0000256" key="9">
    <source>
        <dbReference type="ARBA" id="ARBA00023098"/>
    </source>
</evidence>
<feature type="domain" description="PLAT" evidence="14">
    <location>
        <begin position="73"/>
        <end position="202"/>
    </location>
</feature>
<dbReference type="Gene3D" id="1.20.245.10">
    <property type="entry name" value="Lipoxygenase-1, Domain 5"/>
    <property type="match status" value="1"/>
</dbReference>
<dbReference type="FunFam" id="1.20.245.10:FF:000001">
    <property type="entry name" value="Arachidonate 5-lipoxygenase a"/>
    <property type="match status" value="1"/>
</dbReference>
<dbReference type="PRINTS" id="PR00087">
    <property type="entry name" value="LIPOXYGENASE"/>
</dbReference>
<dbReference type="PRINTS" id="PR00467">
    <property type="entry name" value="MAMLPOXGNASE"/>
</dbReference>
<evidence type="ECO:0000256" key="3">
    <source>
        <dbReference type="ARBA" id="ARBA00009419"/>
    </source>
</evidence>
<evidence type="ECO:0000313" key="17">
    <source>
        <dbReference type="Proteomes" id="UP000001646"/>
    </source>
</evidence>